<name>A0A2G4YT73_9PROT</name>
<evidence type="ECO:0000313" key="3">
    <source>
        <dbReference type="EMBL" id="PHZ85450.1"/>
    </source>
</evidence>
<comment type="similarity">
    <text evidence="1">Belongs to the Gram-positive plasmids replication protein type 1 family.</text>
</comment>
<proteinExistence type="inferred from homology"/>
<dbReference type="GO" id="GO:0006260">
    <property type="term" value="P:DNA replication"/>
    <property type="evidence" value="ECO:0007669"/>
    <property type="project" value="UniProtKB-KW"/>
</dbReference>
<keyword evidence="4" id="KW-1185">Reference proteome</keyword>
<evidence type="ECO:0000313" key="4">
    <source>
        <dbReference type="Proteomes" id="UP000229730"/>
    </source>
</evidence>
<accession>A0A2G4YT73</accession>
<reference evidence="3 4" key="1">
    <citation type="submission" date="2017-10" db="EMBL/GenBank/DDBJ databases">
        <title>Frigbacter circumglobatus gen. nov. sp. nov., isolated from sediment cultured in situ.</title>
        <authorList>
            <person name="Zhao Z."/>
        </authorList>
    </citation>
    <scope>NUCLEOTIDE SEQUENCE [LARGE SCALE GENOMIC DNA]</scope>
    <source>
        <strain evidence="3 4">ZYL</strain>
    </source>
</reference>
<protein>
    <submittedName>
        <fullName evidence="3">Uncharacterized protein</fullName>
    </submittedName>
</protein>
<evidence type="ECO:0000256" key="1">
    <source>
        <dbReference type="ARBA" id="ARBA00008909"/>
    </source>
</evidence>
<dbReference type="AlphaFoldDB" id="A0A2G4YT73"/>
<dbReference type="InterPro" id="IPR000989">
    <property type="entry name" value="Rep"/>
</dbReference>
<gene>
    <name evidence="3" type="ORF">CRD36_06760</name>
</gene>
<dbReference type="EMBL" id="PDEM01000015">
    <property type="protein sequence ID" value="PHZ85450.1"/>
    <property type="molecule type" value="Genomic_DNA"/>
</dbReference>
<dbReference type="Proteomes" id="UP000229730">
    <property type="component" value="Unassembled WGS sequence"/>
</dbReference>
<comment type="caution">
    <text evidence="3">The sequence shown here is derived from an EMBL/GenBank/DDBJ whole genome shotgun (WGS) entry which is preliminary data.</text>
</comment>
<dbReference type="InParanoid" id="A0A2G4YT73"/>
<organism evidence="3 4">
    <name type="scientific">Paremcibacter congregatus</name>
    <dbReference type="NCBI Taxonomy" id="2043170"/>
    <lineage>
        <taxon>Bacteria</taxon>
        <taxon>Pseudomonadati</taxon>
        <taxon>Pseudomonadota</taxon>
        <taxon>Alphaproteobacteria</taxon>
        <taxon>Emcibacterales</taxon>
        <taxon>Emcibacteraceae</taxon>
        <taxon>Paremcibacter</taxon>
    </lineage>
</organism>
<dbReference type="Pfam" id="PF01446">
    <property type="entry name" value="Rep_1"/>
    <property type="match status" value="1"/>
</dbReference>
<sequence>MGAKMTNPLKGTQVELPPLFLKDNLEQLNGAQKRDRLRTVAGQILTGERVYKCGRHRIGAIVTISASSTGAMFNGVETCGSIWHCPVCAEKISNKRRLEVAAAIDGTKERRGGVYMLTLTMKHAPFDKCAALKDAVAMAWRKLQNTRAWRSIKEDRQIFGTIRALEITHGANGWHPHLHILLLTENELSEHEQEETRLEIFEQWDKKIYALTGQYCHADACDLRPTNSSEYLTKGADRKAGKMKWGADREISKANIKQGKGGKTPFELLEAAYYGNRQAAAMFAEYAAAFKGARHITWTHGLKDFFEIAEILDEKIAEISPEKVAGQDELPFSEDLNMRMIVALDRGTWAAVCRHNLRPDLLDAAYKHGRAGVVGLLAKYGLSVWLGTGHINEDQTNAQFSNDGKVIFNRVTARPPRLTEMPHSATPWKD</sequence>
<dbReference type="GO" id="GO:0003677">
    <property type="term" value="F:DNA binding"/>
    <property type="evidence" value="ECO:0007669"/>
    <property type="project" value="InterPro"/>
</dbReference>
<keyword evidence="2" id="KW-0235">DNA replication</keyword>
<evidence type="ECO:0000256" key="2">
    <source>
        <dbReference type="ARBA" id="ARBA00022705"/>
    </source>
</evidence>